<dbReference type="SUPFAM" id="SSF82549">
    <property type="entry name" value="DAK1/DegV-like"/>
    <property type="match status" value="1"/>
</dbReference>
<dbReference type="GO" id="GO:0008289">
    <property type="term" value="F:lipid binding"/>
    <property type="evidence" value="ECO:0007669"/>
    <property type="project" value="UniProtKB-KW"/>
</dbReference>
<proteinExistence type="predicted"/>
<organism evidence="3 6">
    <name type="scientific">Oenococcus oeni</name>
    <name type="common">Leuconostoc oenos</name>
    <dbReference type="NCBI Taxonomy" id="1247"/>
    <lineage>
        <taxon>Bacteria</taxon>
        <taxon>Bacillati</taxon>
        <taxon>Bacillota</taxon>
        <taxon>Bacilli</taxon>
        <taxon>Lactobacillales</taxon>
        <taxon>Lactobacillaceae</taxon>
        <taxon>Oenococcus</taxon>
    </lineage>
</organism>
<dbReference type="InterPro" id="IPR003797">
    <property type="entry name" value="DegV"/>
</dbReference>
<dbReference type="RefSeq" id="WP_002820519.1">
    <property type="nucleotide sequence ID" value="NZ_CP014324.1"/>
</dbReference>
<comment type="function">
    <text evidence="1">May bind long-chain fatty acids, such as palmitate, and may play a role in lipid transport or fatty acid metabolism.</text>
</comment>
<gene>
    <name evidence="4" type="ORF">ATX59_04550</name>
    <name evidence="3" type="ORF">GA838_03305</name>
</gene>
<dbReference type="InterPro" id="IPR043168">
    <property type="entry name" value="DegV_C"/>
</dbReference>
<evidence type="ECO:0000313" key="5">
    <source>
        <dbReference type="Proteomes" id="UP000181728"/>
    </source>
</evidence>
<dbReference type="EMBL" id="WERV01000002">
    <property type="protein sequence ID" value="MDV7714805.1"/>
    <property type="molecule type" value="Genomic_DNA"/>
</dbReference>
<evidence type="ECO:0000256" key="1">
    <source>
        <dbReference type="ARBA" id="ARBA00003238"/>
    </source>
</evidence>
<dbReference type="PANTHER" id="PTHR33434:SF3">
    <property type="entry name" value="DEGV DOMAIN-CONTAINING PROTEIN YITS"/>
    <property type="match status" value="1"/>
</dbReference>
<name>A0A483BCA4_OENOE</name>
<dbReference type="AlphaFoldDB" id="A0A483BCA4"/>
<sequence>MTEKIAILIDSCSDAPQYLQDKDYVKTVSMQIHWDGKVLRDRVDISPDQFYRKIKHGASIPTTSSPQSGDILEKFQELEKEGYSDVIAICISSGLSTTYNQISLLASQQSNLNIKVIDTKNIGIGSGLFAVYADDLIKKELPFSKIVQLVEESVDSGKIFFYIPTLKYLAAGGRIGKVASILGSALDIKPIISCNDEGVYYTVTKARGEKKAIEKMLALVEKTANLEKRVRIAVAEGDNMTLLKYVCQKLEKIYPNQQIYTGNISPALGVHTGPGLIGIAVHIEK</sequence>
<dbReference type="GeneID" id="75065984"/>
<dbReference type="OMA" id="CDPEGVY"/>
<dbReference type="Proteomes" id="UP001281024">
    <property type="component" value="Unassembled WGS sequence"/>
</dbReference>
<dbReference type="Proteomes" id="UP000181728">
    <property type="component" value="Unassembled WGS sequence"/>
</dbReference>
<reference evidence="4 5" key="1">
    <citation type="journal article" date="2016" name="BMC Genomics">
        <title>Consensus pan-genome assembly of the specialised wine bacterium Oenococcus oeni.</title>
        <authorList>
            <person name="Sternes P.R."/>
            <person name="Borneman A.R."/>
        </authorList>
    </citation>
    <scope>NUCLEOTIDE SEQUENCE [LARGE SCALE GENOMIC DNA]</scope>
    <source>
        <strain evidence="4 5">AWRIB661</strain>
    </source>
</reference>
<evidence type="ECO:0000256" key="2">
    <source>
        <dbReference type="ARBA" id="ARBA00023121"/>
    </source>
</evidence>
<evidence type="ECO:0000313" key="3">
    <source>
        <dbReference type="EMBL" id="MDV7714805.1"/>
    </source>
</evidence>
<evidence type="ECO:0000313" key="4">
    <source>
        <dbReference type="EMBL" id="OIM21443.1"/>
    </source>
</evidence>
<dbReference type="PROSITE" id="PS51482">
    <property type="entry name" value="DEGV"/>
    <property type="match status" value="1"/>
</dbReference>
<dbReference type="PANTHER" id="PTHR33434">
    <property type="entry name" value="DEGV DOMAIN-CONTAINING PROTEIN DR_1986-RELATED"/>
    <property type="match status" value="1"/>
</dbReference>
<keyword evidence="2" id="KW-0446">Lipid-binding</keyword>
<dbReference type="EMBL" id="MLOK01000036">
    <property type="protein sequence ID" value="OIM21443.1"/>
    <property type="molecule type" value="Genomic_DNA"/>
</dbReference>
<reference evidence="3" key="2">
    <citation type="submission" date="2019-10" db="EMBL/GenBank/DDBJ databases">
        <title>Malate fermentation in French cider.</title>
        <authorList>
            <person name="Cousin F.J."/>
            <person name="Medina Fernandez S."/>
            <person name="Misery B."/>
            <person name="Laplace J.-M."/>
            <person name="Cretenet M."/>
        </authorList>
    </citation>
    <scope>NUCLEOTIDE SEQUENCE</scope>
    <source>
        <strain evidence="3">UCMA15129</strain>
    </source>
</reference>
<accession>A0A483BCA4</accession>
<protein>
    <submittedName>
        <fullName evidence="3">DegV family EDD domain-containing protein</fullName>
    </submittedName>
    <submittedName>
        <fullName evidence="4">EDD domain protein</fullName>
    </submittedName>
</protein>
<evidence type="ECO:0000313" key="6">
    <source>
        <dbReference type="Proteomes" id="UP001281024"/>
    </source>
</evidence>
<dbReference type="Gene3D" id="3.40.50.10170">
    <property type="match status" value="1"/>
</dbReference>
<dbReference type="Pfam" id="PF02645">
    <property type="entry name" value="DegV"/>
    <property type="match status" value="1"/>
</dbReference>
<dbReference type="Gene3D" id="3.30.1180.10">
    <property type="match status" value="1"/>
</dbReference>
<comment type="caution">
    <text evidence="3">The sequence shown here is derived from an EMBL/GenBank/DDBJ whole genome shotgun (WGS) entry which is preliminary data.</text>
</comment>
<dbReference type="InterPro" id="IPR050270">
    <property type="entry name" value="DegV_domain_contain"/>
</dbReference>
<dbReference type="NCBIfam" id="TIGR00762">
    <property type="entry name" value="DegV"/>
    <property type="match status" value="1"/>
</dbReference>